<evidence type="ECO:0000313" key="3">
    <source>
        <dbReference type="EMBL" id="NYJ34931.1"/>
    </source>
</evidence>
<name>A0A7Z0EMS1_9ACTN</name>
<feature type="domain" description="AB hydrolase-1" evidence="2">
    <location>
        <begin position="27"/>
        <end position="236"/>
    </location>
</feature>
<dbReference type="InterPro" id="IPR000073">
    <property type="entry name" value="AB_hydrolase_1"/>
</dbReference>
<dbReference type="GO" id="GO:0016787">
    <property type="term" value="F:hydrolase activity"/>
    <property type="evidence" value="ECO:0007669"/>
    <property type="project" value="UniProtKB-KW"/>
</dbReference>
<gene>
    <name evidence="3" type="ORF">HNR10_002812</name>
</gene>
<keyword evidence="1" id="KW-0378">Hydrolase</keyword>
<comment type="caution">
    <text evidence="3">The sequence shown here is derived from an EMBL/GenBank/DDBJ whole genome shotgun (WGS) entry which is preliminary data.</text>
</comment>
<evidence type="ECO:0000313" key="4">
    <source>
        <dbReference type="Proteomes" id="UP000572051"/>
    </source>
</evidence>
<dbReference type="PANTHER" id="PTHR43798:SF31">
    <property type="entry name" value="AB HYDROLASE SUPERFAMILY PROTEIN YCLE"/>
    <property type="match status" value="1"/>
</dbReference>
<evidence type="ECO:0000259" key="2">
    <source>
        <dbReference type="Pfam" id="PF12697"/>
    </source>
</evidence>
<dbReference type="Proteomes" id="UP000572051">
    <property type="component" value="Unassembled WGS sequence"/>
</dbReference>
<dbReference type="AlphaFoldDB" id="A0A7Z0EMS1"/>
<dbReference type="Gene3D" id="3.40.50.1820">
    <property type="entry name" value="alpha/beta hydrolase"/>
    <property type="match status" value="1"/>
</dbReference>
<proteinExistence type="predicted"/>
<dbReference type="RefSeq" id="WP_179823829.1">
    <property type="nucleotide sequence ID" value="NZ_JACCFS010000001.1"/>
</dbReference>
<dbReference type="GO" id="GO:0016020">
    <property type="term" value="C:membrane"/>
    <property type="evidence" value="ECO:0007669"/>
    <property type="project" value="TreeGrafter"/>
</dbReference>
<evidence type="ECO:0000256" key="1">
    <source>
        <dbReference type="ARBA" id="ARBA00022801"/>
    </source>
</evidence>
<organism evidence="3 4">
    <name type="scientific">Nocardiopsis aegyptia</name>
    <dbReference type="NCBI Taxonomy" id="220378"/>
    <lineage>
        <taxon>Bacteria</taxon>
        <taxon>Bacillati</taxon>
        <taxon>Actinomycetota</taxon>
        <taxon>Actinomycetes</taxon>
        <taxon>Streptosporangiales</taxon>
        <taxon>Nocardiopsidaceae</taxon>
        <taxon>Nocardiopsis</taxon>
    </lineage>
</organism>
<keyword evidence="4" id="KW-1185">Reference proteome</keyword>
<reference evidence="3 4" key="1">
    <citation type="submission" date="2020-07" db="EMBL/GenBank/DDBJ databases">
        <title>Sequencing the genomes of 1000 actinobacteria strains.</title>
        <authorList>
            <person name="Klenk H.-P."/>
        </authorList>
    </citation>
    <scope>NUCLEOTIDE SEQUENCE [LARGE SCALE GENOMIC DNA]</scope>
    <source>
        <strain evidence="3 4">DSM 44442</strain>
    </source>
</reference>
<protein>
    <submittedName>
        <fullName evidence="3">Pimeloyl-ACP methyl ester carboxylesterase</fullName>
    </submittedName>
</protein>
<dbReference type="SUPFAM" id="SSF53474">
    <property type="entry name" value="alpha/beta-Hydrolases"/>
    <property type="match status" value="1"/>
</dbReference>
<sequence>MGTERTTDTVAGAAMAAWGVPGRTPAVVCVHGAGVSSRQMAPLLPAFDGRTEAWAVDLPGFGASDAGGRRWTVPDLADALVEWTHARGLTDPCLLGLSLGAQVVAEAAARHPHDVGSVVLAGPTTDPEARSLPRLAVRLLWNNLYERPSVVTHSLRDYREAGPSRVVRSWTASRDHRIELVLPRVPQPALVVRGSRDKVCPGPWAEDVARLLPRGRLVTVPGLPHALSWAGPGRLARIVERFLAEEAR</sequence>
<dbReference type="InterPro" id="IPR029058">
    <property type="entry name" value="AB_hydrolase_fold"/>
</dbReference>
<dbReference type="EMBL" id="JACCFS010000001">
    <property type="protein sequence ID" value="NYJ34931.1"/>
    <property type="molecule type" value="Genomic_DNA"/>
</dbReference>
<accession>A0A7Z0EMS1</accession>
<dbReference type="Pfam" id="PF12697">
    <property type="entry name" value="Abhydrolase_6"/>
    <property type="match status" value="1"/>
</dbReference>
<dbReference type="InterPro" id="IPR050266">
    <property type="entry name" value="AB_hydrolase_sf"/>
</dbReference>
<dbReference type="PANTHER" id="PTHR43798">
    <property type="entry name" value="MONOACYLGLYCEROL LIPASE"/>
    <property type="match status" value="1"/>
</dbReference>